<evidence type="ECO:0000313" key="9">
    <source>
        <dbReference type="Proteomes" id="UP001515480"/>
    </source>
</evidence>
<dbReference type="InterPro" id="IPR036457">
    <property type="entry name" value="PPM-type-like_dom_sf"/>
</dbReference>
<protein>
    <recommendedName>
        <fullName evidence="10">Protein-serine/threonine phosphatase</fullName>
    </recommendedName>
</protein>
<dbReference type="SMART" id="SM00248">
    <property type="entry name" value="ANK"/>
    <property type="match status" value="3"/>
</dbReference>
<dbReference type="PROSITE" id="PS01032">
    <property type="entry name" value="PPM_1"/>
    <property type="match status" value="1"/>
</dbReference>
<dbReference type="InterPro" id="IPR000253">
    <property type="entry name" value="FHA_dom"/>
</dbReference>
<dbReference type="InterPro" id="IPR036770">
    <property type="entry name" value="Ankyrin_rpt-contain_sf"/>
</dbReference>
<dbReference type="PROSITE" id="PS50297">
    <property type="entry name" value="ANK_REP_REGION"/>
    <property type="match status" value="2"/>
</dbReference>
<dbReference type="SMART" id="SM00331">
    <property type="entry name" value="PP2C_SIG"/>
    <property type="match status" value="1"/>
</dbReference>
<evidence type="ECO:0000256" key="2">
    <source>
        <dbReference type="ARBA" id="ARBA00022801"/>
    </source>
</evidence>
<organism evidence="8 9">
    <name type="scientific">Prymnesium parvum</name>
    <name type="common">Toxic golden alga</name>
    <dbReference type="NCBI Taxonomy" id="97485"/>
    <lineage>
        <taxon>Eukaryota</taxon>
        <taxon>Haptista</taxon>
        <taxon>Haptophyta</taxon>
        <taxon>Prymnesiophyceae</taxon>
        <taxon>Prymnesiales</taxon>
        <taxon>Prymnesiaceae</taxon>
        <taxon>Prymnesium</taxon>
    </lineage>
</organism>
<sequence>MEPTATMPPSADAPAPAPAPSPARTRAKNLSSQFSGMQLTRYRLLFNAARGGDLPLVRELLASGMDVNLAGPRGATPLHIAARFGQKQMVELLLAHGADREKRDDRGSTPSDKARSLGMSHIAHKLADPTPHHLDPHCRRFLEAAHRSDLAKLSQMAAADPQLVYKRGPRGASAMHVAARYGHVEAVALLLKLGASPYATDDSGYTPIDKARQLKHKEALQLLLDWEEEGNAGIRSHSSSTDMLEVMHEDAPSATGAEPFSGGVANGDRAKDAAKAEEATRAATRAAARAASAAAQSPPPEGEGSGGAKKLDAEKEEEEEELQLVGEMQTGGGVTRSGLATPLGASLPEEDVGVVLLPMDNCAGMLERLPEVPPRPEGHSLWLMGVGRSQAYCAGVIEARHTATAALRIGRAPSCELRLNDPEVSGQHAALWWDGGALLVADRGSFNGTFLRLSPEKEPSTWYGVAVGDVFAMGDHALTLEVAGGAASLRIQNLKTPHAPPARHELREDKPTSLGRAPSNDVCLPDQSVSAMHAEMEAKEGSWRLRDLGSSNGTSFRLSPERTESRAFPLSIGHTLAFGAGSKCSELCVTRFRLGVAERKGRRASMEDAHVAIDAMPPPPGWEGRWPLLSFYAVYDGHGGAEASDYCRTHLHKRLLLLLSETLRARTPPRDDPPSALELSAALRAAFLAVDEAFLHATPHSSGTTAVAALVSESHVVVANTGDSRAYLHRDGAVLRLSLDHKPDRVDEEARISRAGGWVSQGRVMHTLAVSRAIGDRDFKMLSFADGSLPFRESLVIAEPEIRVARLADGDELLLACDGLWDVLTPEQSFDFLHTHGGASNPEKAVQLLAQAAEEEYSSLDNITALYARLSLPT</sequence>
<evidence type="ECO:0000313" key="8">
    <source>
        <dbReference type="EMBL" id="KAL1499063.1"/>
    </source>
</evidence>
<dbReference type="PROSITE" id="PS50006">
    <property type="entry name" value="FHA_DOMAIN"/>
    <property type="match status" value="2"/>
</dbReference>
<dbReference type="CDD" id="cd00060">
    <property type="entry name" value="FHA"/>
    <property type="match status" value="2"/>
</dbReference>
<dbReference type="Pfam" id="PF12796">
    <property type="entry name" value="Ank_2"/>
    <property type="match status" value="2"/>
</dbReference>
<name>A0AB34IIZ4_PRYPA</name>
<feature type="compositionally biased region" description="Basic and acidic residues" evidence="5">
    <location>
        <begin position="97"/>
        <end position="115"/>
    </location>
</feature>
<feature type="region of interest" description="Disordered" evidence="5">
    <location>
        <begin position="96"/>
        <end position="116"/>
    </location>
</feature>
<dbReference type="InterPro" id="IPR015655">
    <property type="entry name" value="PP2C"/>
</dbReference>
<feature type="repeat" description="ANK" evidence="4">
    <location>
        <begin position="170"/>
        <end position="202"/>
    </location>
</feature>
<dbReference type="CDD" id="cd00143">
    <property type="entry name" value="PP2Cc"/>
    <property type="match status" value="1"/>
</dbReference>
<dbReference type="PANTHER" id="PTHR47992">
    <property type="entry name" value="PROTEIN PHOSPHATASE"/>
    <property type="match status" value="1"/>
</dbReference>
<dbReference type="InterPro" id="IPR001932">
    <property type="entry name" value="PPM-type_phosphatase-like_dom"/>
</dbReference>
<keyword evidence="3" id="KW-0904">Protein phosphatase</keyword>
<dbReference type="Gene3D" id="2.60.200.20">
    <property type="match status" value="2"/>
</dbReference>
<evidence type="ECO:0000259" key="7">
    <source>
        <dbReference type="PROSITE" id="PS51746"/>
    </source>
</evidence>
<dbReference type="SUPFAM" id="SSF81606">
    <property type="entry name" value="PP2C-like"/>
    <property type="match status" value="1"/>
</dbReference>
<feature type="domain" description="FHA" evidence="6">
    <location>
        <begin position="512"/>
        <end position="554"/>
    </location>
</feature>
<feature type="repeat" description="ANK" evidence="4">
    <location>
        <begin position="73"/>
        <end position="105"/>
    </location>
</feature>
<dbReference type="Proteomes" id="UP001515480">
    <property type="component" value="Unassembled WGS sequence"/>
</dbReference>
<dbReference type="SMART" id="SM00332">
    <property type="entry name" value="PP2Cc"/>
    <property type="match status" value="1"/>
</dbReference>
<comment type="caution">
    <text evidence="8">The sequence shown here is derived from an EMBL/GenBank/DDBJ whole genome shotgun (WGS) entry which is preliminary data.</text>
</comment>
<dbReference type="Gene3D" id="1.25.40.20">
    <property type="entry name" value="Ankyrin repeat-containing domain"/>
    <property type="match status" value="2"/>
</dbReference>
<evidence type="ECO:0000256" key="1">
    <source>
        <dbReference type="ARBA" id="ARBA00022723"/>
    </source>
</evidence>
<dbReference type="SUPFAM" id="SSF49879">
    <property type="entry name" value="SMAD/FHA domain"/>
    <property type="match status" value="2"/>
</dbReference>
<feature type="region of interest" description="Disordered" evidence="5">
    <location>
        <begin position="1"/>
        <end position="28"/>
    </location>
</feature>
<keyword evidence="2" id="KW-0378">Hydrolase</keyword>
<evidence type="ECO:0000256" key="3">
    <source>
        <dbReference type="ARBA" id="ARBA00022912"/>
    </source>
</evidence>
<dbReference type="Pfam" id="PF00498">
    <property type="entry name" value="FHA"/>
    <property type="match status" value="2"/>
</dbReference>
<dbReference type="EMBL" id="JBGBPQ010000026">
    <property type="protein sequence ID" value="KAL1499063.1"/>
    <property type="molecule type" value="Genomic_DNA"/>
</dbReference>
<dbReference type="PROSITE" id="PS50088">
    <property type="entry name" value="ANK_REPEAT"/>
    <property type="match status" value="2"/>
</dbReference>
<reference evidence="8 9" key="1">
    <citation type="journal article" date="2024" name="Science">
        <title>Giant polyketide synthase enzymes in the biosynthesis of giant marine polyether toxins.</title>
        <authorList>
            <person name="Fallon T.R."/>
            <person name="Shende V.V."/>
            <person name="Wierzbicki I.H."/>
            <person name="Pendleton A.L."/>
            <person name="Watervoot N.F."/>
            <person name="Auber R.P."/>
            <person name="Gonzalez D.J."/>
            <person name="Wisecaver J.H."/>
            <person name="Moore B.S."/>
        </authorList>
    </citation>
    <scope>NUCLEOTIDE SEQUENCE [LARGE SCALE GENOMIC DNA]</scope>
    <source>
        <strain evidence="8 9">12B1</strain>
    </source>
</reference>
<dbReference type="PROSITE" id="PS51746">
    <property type="entry name" value="PPM_2"/>
    <property type="match status" value="1"/>
</dbReference>
<evidence type="ECO:0000256" key="5">
    <source>
        <dbReference type="SAM" id="MobiDB-lite"/>
    </source>
</evidence>
<dbReference type="AlphaFoldDB" id="A0AB34IIZ4"/>
<dbReference type="SMART" id="SM00240">
    <property type="entry name" value="FHA"/>
    <property type="match status" value="2"/>
</dbReference>
<keyword evidence="1" id="KW-0479">Metal-binding</keyword>
<feature type="region of interest" description="Disordered" evidence="5">
    <location>
        <begin position="248"/>
        <end position="335"/>
    </location>
</feature>
<gene>
    <name evidence="8" type="ORF">AB1Y20_013578</name>
</gene>
<feature type="compositionally biased region" description="Low complexity" evidence="5">
    <location>
        <begin position="281"/>
        <end position="295"/>
    </location>
</feature>
<feature type="domain" description="PPM-type phosphatase" evidence="7">
    <location>
        <begin position="593"/>
        <end position="870"/>
    </location>
</feature>
<feature type="compositionally biased region" description="Basic and acidic residues" evidence="5">
    <location>
        <begin position="268"/>
        <end position="280"/>
    </location>
</feature>
<feature type="region of interest" description="Disordered" evidence="5">
    <location>
        <begin position="496"/>
        <end position="519"/>
    </location>
</feature>
<dbReference type="SUPFAM" id="SSF48403">
    <property type="entry name" value="Ankyrin repeat"/>
    <property type="match status" value="1"/>
</dbReference>
<keyword evidence="9" id="KW-1185">Reference proteome</keyword>
<proteinExistence type="predicted"/>
<feature type="compositionally biased region" description="Basic and acidic residues" evidence="5">
    <location>
        <begin position="502"/>
        <end position="511"/>
    </location>
</feature>
<feature type="compositionally biased region" description="Low complexity" evidence="5">
    <location>
        <begin position="1"/>
        <end position="14"/>
    </location>
</feature>
<dbReference type="InterPro" id="IPR000222">
    <property type="entry name" value="PP2C_BS"/>
</dbReference>
<evidence type="ECO:0008006" key="10">
    <source>
        <dbReference type="Google" id="ProtNLM"/>
    </source>
</evidence>
<dbReference type="Gene3D" id="3.60.40.10">
    <property type="entry name" value="PPM-type phosphatase domain"/>
    <property type="match status" value="1"/>
</dbReference>
<dbReference type="Pfam" id="PF00481">
    <property type="entry name" value="PP2C"/>
    <property type="match status" value="1"/>
</dbReference>
<evidence type="ECO:0000256" key="4">
    <source>
        <dbReference type="PROSITE-ProRule" id="PRU00023"/>
    </source>
</evidence>
<dbReference type="GO" id="GO:0046872">
    <property type="term" value="F:metal ion binding"/>
    <property type="evidence" value="ECO:0007669"/>
    <property type="project" value="UniProtKB-KW"/>
</dbReference>
<accession>A0AB34IIZ4</accession>
<dbReference type="InterPro" id="IPR008984">
    <property type="entry name" value="SMAD_FHA_dom_sf"/>
</dbReference>
<feature type="domain" description="FHA" evidence="6">
    <location>
        <begin position="407"/>
        <end position="451"/>
    </location>
</feature>
<dbReference type="InterPro" id="IPR002110">
    <property type="entry name" value="Ankyrin_rpt"/>
</dbReference>
<keyword evidence="4" id="KW-0040">ANK repeat</keyword>
<dbReference type="GO" id="GO:0004722">
    <property type="term" value="F:protein serine/threonine phosphatase activity"/>
    <property type="evidence" value="ECO:0007669"/>
    <property type="project" value="InterPro"/>
</dbReference>
<evidence type="ECO:0000259" key="6">
    <source>
        <dbReference type="PROSITE" id="PS50006"/>
    </source>
</evidence>